<dbReference type="InterPro" id="IPR012349">
    <property type="entry name" value="Split_barrel_FMN-bd"/>
</dbReference>
<reference evidence="6 7" key="1">
    <citation type="submission" date="2019-08" db="EMBL/GenBank/DDBJ databases">
        <title>Pedobacter sp. nov., isolated from Han river, South Korea.</title>
        <authorList>
            <person name="Lee D.-H."/>
            <person name="Kim Y.-S."/>
            <person name="Hwang E.-M."/>
            <person name="Le Tran T.C."/>
            <person name="Cha C.-J."/>
        </authorList>
    </citation>
    <scope>NUCLEOTIDE SEQUENCE [LARGE SCALE GENOMIC DNA]</scope>
    <source>
        <strain evidence="6 7">CJ43</strain>
    </source>
</reference>
<name>A0A5C0VLE6_9SPHI</name>
<protein>
    <recommendedName>
        <fullName evidence="5">Pyridoxamine 5'-phosphate oxidase Alr4036 family FMN-binding domain-containing protein</fullName>
    </recommendedName>
</protein>
<dbReference type="RefSeq" id="WP_149074862.1">
    <property type="nucleotide sequence ID" value="NZ_CP043329.1"/>
</dbReference>
<dbReference type="Proteomes" id="UP000323653">
    <property type="component" value="Chromosome"/>
</dbReference>
<feature type="domain" description="Pyridoxamine 5'-phosphate oxidase Alr4036 family FMN-binding" evidence="5">
    <location>
        <begin position="30"/>
        <end position="108"/>
    </location>
</feature>
<evidence type="ECO:0000256" key="3">
    <source>
        <dbReference type="ARBA" id="ARBA00022643"/>
    </source>
</evidence>
<dbReference type="PANTHER" id="PTHR10851">
    <property type="entry name" value="PYRIDOXINE-5-PHOSPHATE OXIDASE"/>
    <property type="match status" value="1"/>
</dbReference>
<proteinExistence type="predicted"/>
<keyword evidence="7" id="KW-1185">Reference proteome</keyword>
<evidence type="ECO:0000256" key="1">
    <source>
        <dbReference type="ARBA" id="ARBA00001917"/>
    </source>
</evidence>
<evidence type="ECO:0000259" key="5">
    <source>
        <dbReference type="Pfam" id="PF12766"/>
    </source>
</evidence>
<keyword evidence="2" id="KW-0285">Flavoprotein</keyword>
<evidence type="ECO:0000256" key="4">
    <source>
        <dbReference type="ARBA" id="ARBA00023002"/>
    </source>
</evidence>
<keyword evidence="4" id="KW-0560">Oxidoreductase</keyword>
<evidence type="ECO:0000313" key="6">
    <source>
        <dbReference type="EMBL" id="QEK51990.1"/>
    </source>
</evidence>
<dbReference type="SUPFAM" id="SSF50475">
    <property type="entry name" value="FMN-binding split barrel"/>
    <property type="match status" value="1"/>
</dbReference>
<dbReference type="KEGG" id="pej:FYC62_10245"/>
<dbReference type="EMBL" id="CP043329">
    <property type="protein sequence ID" value="QEK51990.1"/>
    <property type="molecule type" value="Genomic_DNA"/>
</dbReference>
<dbReference type="InterPro" id="IPR000659">
    <property type="entry name" value="Pyridox_Oxase"/>
</dbReference>
<accession>A0A5C0VLE6</accession>
<organism evidence="6 7">
    <name type="scientific">Pedobacter aquae</name>
    <dbReference type="NCBI Taxonomy" id="2605747"/>
    <lineage>
        <taxon>Bacteria</taxon>
        <taxon>Pseudomonadati</taxon>
        <taxon>Bacteroidota</taxon>
        <taxon>Sphingobacteriia</taxon>
        <taxon>Sphingobacteriales</taxon>
        <taxon>Sphingobacteriaceae</taxon>
        <taxon>Pedobacter</taxon>
    </lineage>
</organism>
<dbReference type="InterPro" id="IPR024624">
    <property type="entry name" value="Pyridox_Oxase_Alr4036_FMN-bd"/>
</dbReference>
<dbReference type="Gene3D" id="2.30.110.10">
    <property type="entry name" value="Electron Transport, Fmn-binding Protein, Chain A"/>
    <property type="match status" value="1"/>
</dbReference>
<evidence type="ECO:0000313" key="7">
    <source>
        <dbReference type="Proteomes" id="UP000323653"/>
    </source>
</evidence>
<comment type="cofactor">
    <cofactor evidence="1">
        <name>FMN</name>
        <dbReference type="ChEBI" id="CHEBI:58210"/>
    </cofactor>
</comment>
<sequence>MFHQADTDLFLKIELDQIIPDVLKRLDDATRSSKAAFHEGYIATINEDVPEIRTVVLRKVLFDEEALIFHTDVRSPKIHQIKQNPCISWLFYDAALRIQVRFKAIAEIHHQNKLAQKQWDASRLESRKCYLVEPAPSIQIQEVWEGIPDIAHQDLTEQLVSNGYDNFAVVKTNLISCDWLFLNRRGHKRAVITKNLVENSWEGKWVQP</sequence>
<gene>
    <name evidence="6" type="ORF">FYC62_10245</name>
</gene>
<keyword evidence="3" id="KW-0288">FMN</keyword>
<dbReference type="PANTHER" id="PTHR10851:SF3">
    <property type="entry name" value="PYRIDOXINE_PYRIDOXAMINE 5'-PHOSPHATE OXIDASE 2"/>
    <property type="match status" value="1"/>
</dbReference>
<dbReference type="GO" id="GO:0004733">
    <property type="term" value="F:pyridoxamine phosphate oxidase activity"/>
    <property type="evidence" value="ECO:0007669"/>
    <property type="project" value="InterPro"/>
</dbReference>
<dbReference type="Pfam" id="PF12766">
    <property type="entry name" value="Pyridox_oxase_2"/>
    <property type="match status" value="1"/>
</dbReference>
<evidence type="ECO:0000256" key="2">
    <source>
        <dbReference type="ARBA" id="ARBA00022630"/>
    </source>
</evidence>
<dbReference type="GO" id="GO:0010181">
    <property type="term" value="F:FMN binding"/>
    <property type="evidence" value="ECO:0007669"/>
    <property type="project" value="InterPro"/>
</dbReference>
<dbReference type="GO" id="GO:0008615">
    <property type="term" value="P:pyridoxine biosynthetic process"/>
    <property type="evidence" value="ECO:0007669"/>
    <property type="project" value="InterPro"/>
</dbReference>
<dbReference type="AlphaFoldDB" id="A0A5C0VLE6"/>